<evidence type="ECO:0000259" key="4">
    <source>
        <dbReference type="Pfam" id="PF13649"/>
    </source>
</evidence>
<evidence type="ECO:0000256" key="3">
    <source>
        <dbReference type="ARBA" id="ARBA00022691"/>
    </source>
</evidence>
<dbReference type="EMBL" id="BAABFR010000056">
    <property type="protein sequence ID" value="GAA4397586.1"/>
    <property type="molecule type" value="Genomic_DNA"/>
</dbReference>
<feature type="domain" description="Methyltransferase" evidence="4">
    <location>
        <begin position="50"/>
        <end position="147"/>
    </location>
</feature>
<dbReference type="Proteomes" id="UP001500635">
    <property type="component" value="Unassembled WGS sequence"/>
</dbReference>
<dbReference type="InterPro" id="IPR041698">
    <property type="entry name" value="Methyltransf_25"/>
</dbReference>
<dbReference type="CDD" id="cd02440">
    <property type="entry name" value="AdoMet_MTases"/>
    <property type="match status" value="1"/>
</dbReference>
<evidence type="ECO:0000256" key="2">
    <source>
        <dbReference type="ARBA" id="ARBA00022679"/>
    </source>
</evidence>
<dbReference type="SUPFAM" id="SSF53335">
    <property type="entry name" value="S-adenosyl-L-methionine-dependent methyltransferases"/>
    <property type="match status" value="1"/>
</dbReference>
<organism evidence="5 6">
    <name type="scientific">Tsukamurella soli</name>
    <dbReference type="NCBI Taxonomy" id="644556"/>
    <lineage>
        <taxon>Bacteria</taxon>
        <taxon>Bacillati</taxon>
        <taxon>Actinomycetota</taxon>
        <taxon>Actinomycetes</taxon>
        <taxon>Mycobacteriales</taxon>
        <taxon>Tsukamurellaceae</taxon>
        <taxon>Tsukamurella</taxon>
    </lineage>
</organism>
<sequence>MSEQPHDPRHRRLDADDWDDLHRAAELVWGAAPTTWVVEQTAALPPGRALDAGCGEGADSIYLATRGWQVTAWDFSRVGLDKAATVASRAPRTVRARLHWTLGDVTVDPVPEPEPPYDLAVWSYLHPAPDGRAAAIAKLCDALTPGGLLILSVHERLDEHPDLAAFGATTVSAALPADMVVEHVEWRDSDPRHGTGVDLALRARRRHD</sequence>
<reference evidence="6" key="1">
    <citation type="journal article" date="2019" name="Int. J. Syst. Evol. Microbiol.">
        <title>The Global Catalogue of Microorganisms (GCM) 10K type strain sequencing project: providing services to taxonomists for standard genome sequencing and annotation.</title>
        <authorList>
            <consortium name="The Broad Institute Genomics Platform"/>
            <consortium name="The Broad Institute Genome Sequencing Center for Infectious Disease"/>
            <person name="Wu L."/>
            <person name="Ma J."/>
        </authorList>
    </citation>
    <scope>NUCLEOTIDE SEQUENCE [LARGE SCALE GENOMIC DNA]</scope>
    <source>
        <strain evidence="6">JCM 17688</strain>
    </source>
</reference>
<dbReference type="Pfam" id="PF13649">
    <property type="entry name" value="Methyltransf_25"/>
    <property type="match status" value="1"/>
</dbReference>
<dbReference type="PANTHER" id="PTHR43464:SF19">
    <property type="entry name" value="UBIQUINONE BIOSYNTHESIS O-METHYLTRANSFERASE, MITOCHONDRIAL"/>
    <property type="match status" value="1"/>
</dbReference>
<dbReference type="RefSeq" id="WP_344997964.1">
    <property type="nucleotide sequence ID" value="NZ_BAABFR010000056.1"/>
</dbReference>
<evidence type="ECO:0000313" key="6">
    <source>
        <dbReference type="Proteomes" id="UP001500635"/>
    </source>
</evidence>
<keyword evidence="3" id="KW-0949">S-adenosyl-L-methionine</keyword>
<keyword evidence="1" id="KW-0489">Methyltransferase</keyword>
<name>A0ABP8JXE7_9ACTN</name>
<dbReference type="PANTHER" id="PTHR43464">
    <property type="entry name" value="METHYLTRANSFERASE"/>
    <property type="match status" value="1"/>
</dbReference>
<gene>
    <name evidence="5" type="ORF">GCM10023147_33060</name>
</gene>
<dbReference type="Gene3D" id="3.40.50.150">
    <property type="entry name" value="Vaccinia Virus protein VP39"/>
    <property type="match status" value="1"/>
</dbReference>
<keyword evidence="6" id="KW-1185">Reference proteome</keyword>
<evidence type="ECO:0000313" key="5">
    <source>
        <dbReference type="EMBL" id="GAA4397586.1"/>
    </source>
</evidence>
<proteinExistence type="predicted"/>
<comment type="caution">
    <text evidence="5">The sequence shown here is derived from an EMBL/GenBank/DDBJ whole genome shotgun (WGS) entry which is preliminary data.</text>
</comment>
<keyword evidence="2" id="KW-0808">Transferase</keyword>
<evidence type="ECO:0000256" key="1">
    <source>
        <dbReference type="ARBA" id="ARBA00022603"/>
    </source>
</evidence>
<accession>A0ABP8JXE7</accession>
<dbReference type="InterPro" id="IPR029063">
    <property type="entry name" value="SAM-dependent_MTases_sf"/>
</dbReference>
<protein>
    <recommendedName>
        <fullName evidence="4">Methyltransferase domain-containing protein</fullName>
    </recommendedName>
</protein>